<sequence length="869" mass="98657">MRLLDSRFDADVNELKQFSDWLLAIGDGRMGFSTNNTKKVKIPEDLPIDNFDDPIYGIVESTYFSYLEHSTDMKYLQEKTILAPTLQMVESVNDYMISLSCGQEKSYLSFNTVCIPNYSITLKVVVLVMLLRNIDQSAATIPKPSPDIPPAVPLSLESQNASSFNFGQVAEATVAIPGVSTPMCSGKPTQPTDNSPPANATLYKRTLGLHIHHDSDCNLYMYADVDWAGDPNDRVSASGYVLFFGRNPVIWSSKKQKAVARSSIEAEYKLVANAIVKLPWIEQGVPKMQERKMKEEIQIWPTWFWMSITARPLGHDKITSGVVIRIKFYDMRVWSFFQTLECICSISITHATRQMIGEIQLIDRSGVRIAYVVLTANPTLAYMVSYAVLSVNATFFYDCLGGKNKGENHIVVVLDDLALDELPKVKNSWVAKSEYNEYHMFDECLQWVEYEFLVELHSTRITSTTETKILNPHMDSRLYTLVVDNTIPKMMGLNDLSSAYNITTHLGYASLSISKILNFLFKGKGHKIDILLGDKLFNIKLKENILAEFCGSPTTFDLLPYALDLYNCNWVNTGQVFLVSLDRIKSCVCSFSRVLLFSNFDSFLFLYVVDVEAKIPTPIAMKSEDWDEIASAVNVIEGAENSERMDKSSEGVCLTEKYNEWTNGIIDAGWEKTTKIVSIEATLDESKNKKLKQNIDVQALLSFLTSLQIRKMAKMRYSVAAHMKVEVKEMHDMRGLRQHQIMWRMAISREIDFDSLIVVVHLKNWEVECMLISSGQYMEPLPILVPRRGSLLLTIQPGFIVDSLSWIQSYTVKLLFSGMVEGATHKFKFIKNFWSHFVPVIWFLHYVDAYSPAFDLSLPTFLFSNGKFS</sequence>
<dbReference type="EMBL" id="AYRZ02000009">
    <property type="protein sequence ID" value="PHT72982.1"/>
    <property type="molecule type" value="Genomic_DNA"/>
</dbReference>
<evidence type="ECO:0000313" key="2">
    <source>
        <dbReference type="Proteomes" id="UP000222542"/>
    </source>
</evidence>
<reference evidence="1 2" key="1">
    <citation type="journal article" date="2014" name="Nat. Genet.">
        <title>Genome sequence of the hot pepper provides insights into the evolution of pungency in Capsicum species.</title>
        <authorList>
            <person name="Kim S."/>
            <person name="Park M."/>
            <person name="Yeom S.I."/>
            <person name="Kim Y.M."/>
            <person name="Lee J.M."/>
            <person name="Lee H.A."/>
            <person name="Seo E."/>
            <person name="Choi J."/>
            <person name="Cheong K."/>
            <person name="Kim K.T."/>
            <person name="Jung K."/>
            <person name="Lee G.W."/>
            <person name="Oh S.K."/>
            <person name="Bae C."/>
            <person name="Kim S.B."/>
            <person name="Lee H.Y."/>
            <person name="Kim S.Y."/>
            <person name="Kim M.S."/>
            <person name="Kang B.C."/>
            <person name="Jo Y.D."/>
            <person name="Yang H.B."/>
            <person name="Jeong H.J."/>
            <person name="Kang W.H."/>
            <person name="Kwon J.K."/>
            <person name="Shin C."/>
            <person name="Lim J.Y."/>
            <person name="Park J.H."/>
            <person name="Huh J.H."/>
            <person name="Kim J.S."/>
            <person name="Kim B.D."/>
            <person name="Cohen O."/>
            <person name="Paran I."/>
            <person name="Suh M.C."/>
            <person name="Lee S.B."/>
            <person name="Kim Y.K."/>
            <person name="Shin Y."/>
            <person name="Noh S.J."/>
            <person name="Park J."/>
            <person name="Seo Y.S."/>
            <person name="Kwon S.Y."/>
            <person name="Kim H.A."/>
            <person name="Park J.M."/>
            <person name="Kim H.J."/>
            <person name="Choi S.B."/>
            <person name="Bosland P.W."/>
            <person name="Reeves G."/>
            <person name="Jo S.H."/>
            <person name="Lee B.W."/>
            <person name="Cho H.T."/>
            <person name="Choi H.S."/>
            <person name="Lee M.S."/>
            <person name="Yu Y."/>
            <person name="Do Choi Y."/>
            <person name="Park B.S."/>
            <person name="van Deynze A."/>
            <person name="Ashrafi H."/>
            <person name="Hill T."/>
            <person name="Kim W.T."/>
            <person name="Pai H.S."/>
            <person name="Ahn H.K."/>
            <person name="Yeam I."/>
            <person name="Giovannoni J.J."/>
            <person name="Rose J.K."/>
            <person name="Sorensen I."/>
            <person name="Lee S.J."/>
            <person name="Kim R.W."/>
            <person name="Choi I.Y."/>
            <person name="Choi B.S."/>
            <person name="Lim J.S."/>
            <person name="Lee Y.H."/>
            <person name="Choi D."/>
        </authorList>
    </citation>
    <scope>NUCLEOTIDE SEQUENCE [LARGE SCALE GENOMIC DNA]</scope>
    <source>
        <strain evidence="2">cv. CM334</strain>
    </source>
</reference>
<keyword evidence="2" id="KW-1185">Reference proteome</keyword>
<name>A0A2G2YTB6_CAPAN</name>
<proteinExistence type="predicted"/>
<accession>A0A2G2YTB6</accession>
<dbReference type="Gramene" id="PHT72982">
    <property type="protein sequence ID" value="PHT72982"/>
    <property type="gene ID" value="T459_23767"/>
</dbReference>
<dbReference type="CDD" id="cd09272">
    <property type="entry name" value="RNase_HI_RT_Ty1"/>
    <property type="match status" value="1"/>
</dbReference>
<comment type="caution">
    <text evidence="1">The sequence shown here is derived from an EMBL/GenBank/DDBJ whole genome shotgun (WGS) entry which is preliminary data.</text>
</comment>
<evidence type="ECO:0000313" key="1">
    <source>
        <dbReference type="EMBL" id="PHT72982.1"/>
    </source>
</evidence>
<reference evidence="1 2" key="2">
    <citation type="journal article" date="2017" name="Genome Biol.">
        <title>New reference genome sequences of hot pepper reveal the massive evolution of plant disease-resistance genes by retroduplication.</title>
        <authorList>
            <person name="Kim S."/>
            <person name="Park J."/>
            <person name="Yeom S.I."/>
            <person name="Kim Y.M."/>
            <person name="Seo E."/>
            <person name="Kim K.T."/>
            <person name="Kim M.S."/>
            <person name="Lee J.M."/>
            <person name="Cheong K."/>
            <person name="Shin H.S."/>
            <person name="Kim S.B."/>
            <person name="Han K."/>
            <person name="Lee J."/>
            <person name="Park M."/>
            <person name="Lee H.A."/>
            <person name="Lee H.Y."/>
            <person name="Lee Y."/>
            <person name="Oh S."/>
            <person name="Lee J.H."/>
            <person name="Choi E."/>
            <person name="Choi E."/>
            <person name="Lee S.E."/>
            <person name="Jeon J."/>
            <person name="Kim H."/>
            <person name="Choi G."/>
            <person name="Song H."/>
            <person name="Lee J."/>
            <person name="Lee S.C."/>
            <person name="Kwon J.K."/>
            <person name="Lee H.Y."/>
            <person name="Koo N."/>
            <person name="Hong Y."/>
            <person name="Kim R.W."/>
            <person name="Kang W.H."/>
            <person name="Huh J.H."/>
            <person name="Kang B.C."/>
            <person name="Yang T.J."/>
            <person name="Lee Y.H."/>
            <person name="Bennetzen J.L."/>
            <person name="Choi D."/>
        </authorList>
    </citation>
    <scope>NUCLEOTIDE SEQUENCE [LARGE SCALE GENOMIC DNA]</scope>
    <source>
        <strain evidence="2">cv. CM334</strain>
    </source>
</reference>
<dbReference type="GO" id="GO:0043139">
    <property type="term" value="F:5'-3' DNA helicase activity"/>
    <property type="evidence" value="ECO:0000318"/>
    <property type="project" value="GO_Central"/>
</dbReference>
<gene>
    <name evidence="1" type="ORF">T459_23767</name>
</gene>
<dbReference type="AlphaFoldDB" id="A0A2G2YTB6"/>
<protein>
    <submittedName>
        <fullName evidence="1">Uncharacterized protein</fullName>
    </submittedName>
</protein>
<dbReference type="Proteomes" id="UP000222542">
    <property type="component" value="Unassembled WGS sequence"/>
</dbReference>
<organism evidence="1 2">
    <name type="scientific">Capsicum annuum</name>
    <name type="common">Capsicum pepper</name>
    <dbReference type="NCBI Taxonomy" id="4072"/>
    <lineage>
        <taxon>Eukaryota</taxon>
        <taxon>Viridiplantae</taxon>
        <taxon>Streptophyta</taxon>
        <taxon>Embryophyta</taxon>
        <taxon>Tracheophyta</taxon>
        <taxon>Spermatophyta</taxon>
        <taxon>Magnoliopsida</taxon>
        <taxon>eudicotyledons</taxon>
        <taxon>Gunneridae</taxon>
        <taxon>Pentapetalae</taxon>
        <taxon>asterids</taxon>
        <taxon>lamiids</taxon>
        <taxon>Solanales</taxon>
        <taxon>Solanaceae</taxon>
        <taxon>Solanoideae</taxon>
        <taxon>Capsiceae</taxon>
        <taxon>Capsicum</taxon>
    </lineage>
</organism>
<dbReference type="PANTHER" id="PTHR11439:SF463">
    <property type="entry name" value="REVERSE TRANSCRIPTASE TY1_COPIA-TYPE DOMAIN-CONTAINING PROTEIN"/>
    <property type="match status" value="1"/>
</dbReference>
<dbReference type="PANTHER" id="PTHR11439">
    <property type="entry name" value="GAG-POL-RELATED RETROTRANSPOSON"/>
    <property type="match status" value="1"/>
</dbReference>